<dbReference type="Proteomes" id="UP000076532">
    <property type="component" value="Unassembled WGS sequence"/>
</dbReference>
<dbReference type="GO" id="GO:0004568">
    <property type="term" value="F:chitinase activity"/>
    <property type="evidence" value="ECO:0007669"/>
    <property type="project" value="TreeGrafter"/>
</dbReference>
<dbReference type="GO" id="GO:0005576">
    <property type="term" value="C:extracellular region"/>
    <property type="evidence" value="ECO:0007669"/>
    <property type="project" value="TreeGrafter"/>
</dbReference>
<protein>
    <submittedName>
        <fullName evidence="3">Glycoside hydrolase family 18 protein</fullName>
    </submittedName>
</protein>
<keyword evidence="1" id="KW-0732">Signal</keyword>
<dbReference type="InterPro" id="IPR017853">
    <property type="entry name" value="GH"/>
</dbReference>
<dbReference type="AlphaFoldDB" id="A0A166H497"/>
<proteinExistence type="predicted"/>
<keyword evidence="4" id="KW-1185">Reference proteome</keyword>
<name>A0A166H497_9AGAM</name>
<dbReference type="GO" id="GO:0005975">
    <property type="term" value="P:carbohydrate metabolic process"/>
    <property type="evidence" value="ECO:0007669"/>
    <property type="project" value="InterPro"/>
</dbReference>
<dbReference type="InterPro" id="IPR029070">
    <property type="entry name" value="Chitinase_insertion_sf"/>
</dbReference>
<dbReference type="SUPFAM" id="SSF54556">
    <property type="entry name" value="Chitinase insertion domain"/>
    <property type="match status" value="1"/>
</dbReference>
<dbReference type="SMART" id="SM00636">
    <property type="entry name" value="Glyco_18"/>
    <property type="match status" value="1"/>
</dbReference>
<accession>A0A166H497</accession>
<dbReference type="PANTHER" id="PTHR11177">
    <property type="entry name" value="CHITINASE"/>
    <property type="match status" value="1"/>
</dbReference>
<evidence type="ECO:0000259" key="2">
    <source>
        <dbReference type="PROSITE" id="PS51910"/>
    </source>
</evidence>
<dbReference type="Pfam" id="PF00704">
    <property type="entry name" value="Glyco_hydro_18"/>
    <property type="match status" value="1"/>
</dbReference>
<dbReference type="EMBL" id="KV417572">
    <property type="protein sequence ID" value="KZP18465.1"/>
    <property type="molecule type" value="Genomic_DNA"/>
</dbReference>
<evidence type="ECO:0000313" key="4">
    <source>
        <dbReference type="Proteomes" id="UP000076532"/>
    </source>
</evidence>
<dbReference type="InterPro" id="IPR001223">
    <property type="entry name" value="Glyco_hydro18_cat"/>
</dbReference>
<feature type="domain" description="GH18" evidence="2">
    <location>
        <begin position="28"/>
        <end position="354"/>
    </location>
</feature>
<feature type="signal peptide" evidence="1">
    <location>
        <begin position="1"/>
        <end position="25"/>
    </location>
</feature>
<evidence type="ECO:0000256" key="1">
    <source>
        <dbReference type="SAM" id="SignalP"/>
    </source>
</evidence>
<sequence length="381" mass="40956">MALQTMFKRILMLVTALVIASSVSATGKVQIGYLTQYGSLAPDNVVVGTLSHINYAFADINTNGTVFLTTPATDKANLQSLYQIKLKQRNLKVLLSIGGGTASGAGHFNFVTDSGSRANFVTSVVSDLDYEYPTTTAEGAGFADLFTELRTAFTTLQKTNGETEPYQLTAAINAVNYNNKFFVVPQSDAALTYWNIMGYDYSGSWIKWTDNQANIYGGARTATSGDMCVDHLTSEGATLDKIVMGIPLYGRSFEGTTGLGATYTGVGPNDGTYPYNQLPLAGATVSENKTDITSYSYDSSTREFVSYDTAAVGTLKGQYILSKGLAGSMFWELSSDRVGANSLVGTVATALGTLDNTQNHIKYPHLSFPSKRSTKMVKSRQ</sequence>
<dbReference type="SUPFAM" id="SSF51445">
    <property type="entry name" value="(Trans)glycosidases"/>
    <property type="match status" value="1"/>
</dbReference>
<dbReference type="InterPro" id="IPR050314">
    <property type="entry name" value="Glycosyl_Hydrlase_18"/>
</dbReference>
<dbReference type="Gene3D" id="3.20.20.80">
    <property type="entry name" value="Glycosidases"/>
    <property type="match status" value="1"/>
</dbReference>
<dbReference type="GO" id="GO:0006032">
    <property type="term" value="P:chitin catabolic process"/>
    <property type="evidence" value="ECO:0007669"/>
    <property type="project" value="TreeGrafter"/>
</dbReference>
<gene>
    <name evidence="3" type="ORF">FIBSPDRAFT_1046163</name>
</gene>
<evidence type="ECO:0000313" key="3">
    <source>
        <dbReference type="EMBL" id="KZP18465.1"/>
    </source>
</evidence>
<dbReference type="PROSITE" id="PS51910">
    <property type="entry name" value="GH18_2"/>
    <property type="match status" value="1"/>
</dbReference>
<dbReference type="STRING" id="436010.A0A166H497"/>
<dbReference type="GO" id="GO:0008061">
    <property type="term" value="F:chitin binding"/>
    <property type="evidence" value="ECO:0007669"/>
    <property type="project" value="InterPro"/>
</dbReference>
<keyword evidence="3" id="KW-0378">Hydrolase</keyword>
<dbReference type="InterPro" id="IPR011583">
    <property type="entry name" value="Chitinase_II/V-like_cat"/>
</dbReference>
<dbReference type="Gene3D" id="3.10.50.10">
    <property type="match status" value="1"/>
</dbReference>
<dbReference type="PANTHER" id="PTHR11177:SF317">
    <property type="entry name" value="CHITINASE 12-RELATED"/>
    <property type="match status" value="1"/>
</dbReference>
<organism evidence="3 4">
    <name type="scientific">Athelia psychrophila</name>
    <dbReference type="NCBI Taxonomy" id="1759441"/>
    <lineage>
        <taxon>Eukaryota</taxon>
        <taxon>Fungi</taxon>
        <taxon>Dikarya</taxon>
        <taxon>Basidiomycota</taxon>
        <taxon>Agaricomycotina</taxon>
        <taxon>Agaricomycetes</taxon>
        <taxon>Agaricomycetidae</taxon>
        <taxon>Atheliales</taxon>
        <taxon>Atheliaceae</taxon>
        <taxon>Athelia</taxon>
    </lineage>
</organism>
<feature type="chain" id="PRO_5007874334" evidence="1">
    <location>
        <begin position="26"/>
        <end position="381"/>
    </location>
</feature>
<reference evidence="3 4" key="1">
    <citation type="journal article" date="2016" name="Mol. Biol. Evol.">
        <title>Comparative Genomics of Early-Diverging Mushroom-Forming Fungi Provides Insights into the Origins of Lignocellulose Decay Capabilities.</title>
        <authorList>
            <person name="Nagy L.G."/>
            <person name="Riley R."/>
            <person name="Tritt A."/>
            <person name="Adam C."/>
            <person name="Daum C."/>
            <person name="Floudas D."/>
            <person name="Sun H."/>
            <person name="Yadav J.S."/>
            <person name="Pangilinan J."/>
            <person name="Larsson K.H."/>
            <person name="Matsuura K."/>
            <person name="Barry K."/>
            <person name="Labutti K."/>
            <person name="Kuo R."/>
            <person name="Ohm R.A."/>
            <person name="Bhattacharya S.S."/>
            <person name="Shirouzu T."/>
            <person name="Yoshinaga Y."/>
            <person name="Martin F.M."/>
            <person name="Grigoriev I.V."/>
            <person name="Hibbett D.S."/>
        </authorList>
    </citation>
    <scope>NUCLEOTIDE SEQUENCE [LARGE SCALE GENOMIC DNA]</scope>
    <source>
        <strain evidence="3 4">CBS 109695</strain>
    </source>
</reference>
<dbReference type="OrthoDB" id="76388at2759"/>